<evidence type="ECO:0000313" key="5">
    <source>
        <dbReference type="EMBL" id="RRH71492.1"/>
    </source>
</evidence>
<dbReference type="SMART" id="SM00448">
    <property type="entry name" value="REC"/>
    <property type="match status" value="1"/>
</dbReference>
<accession>A0A3P3DDF8</accession>
<feature type="modified residue" description="4-aspartylphosphate" evidence="2">
    <location>
        <position position="56"/>
    </location>
</feature>
<dbReference type="Pfam" id="PF00196">
    <property type="entry name" value="GerE"/>
    <property type="match status" value="1"/>
</dbReference>
<dbReference type="PANTHER" id="PTHR45566:SF1">
    <property type="entry name" value="HTH-TYPE TRANSCRIPTIONAL REGULATOR YHJB-RELATED"/>
    <property type="match status" value="1"/>
</dbReference>
<dbReference type="InterPro" id="IPR058245">
    <property type="entry name" value="NreC/VraR/RcsB-like_REC"/>
</dbReference>
<name>A0A3P3DDF8_9RHOB</name>
<dbReference type="InterPro" id="IPR000792">
    <property type="entry name" value="Tscrpt_reg_LuxR_C"/>
</dbReference>
<dbReference type="CDD" id="cd06170">
    <property type="entry name" value="LuxR_C_like"/>
    <property type="match status" value="1"/>
</dbReference>
<dbReference type="InterPro" id="IPR001789">
    <property type="entry name" value="Sig_transdc_resp-reg_receiver"/>
</dbReference>
<keyword evidence="5" id="KW-0238">DNA-binding</keyword>
<dbReference type="Gene3D" id="3.40.50.2300">
    <property type="match status" value="1"/>
</dbReference>
<keyword evidence="1 2" id="KW-0597">Phosphoprotein</keyword>
<dbReference type="PROSITE" id="PS50110">
    <property type="entry name" value="RESPONSE_REGULATORY"/>
    <property type="match status" value="1"/>
</dbReference>
<evidence type="ECO:0000259" key="4">
    <source>
        <dbReference type="PROSITE" id="PS50110"/>
    </source>
</evidence>
<dbReference type="SUPFAM" id="SSF52172">
    <property type="entry name" value="CheY-like"/>
    <property type="match status" value="1"/>
</dbReference>
<dbReference type="PROSITE" id="PS00622">
    <property type="entry name" value="HTH_LUXR_1"/>
    <property type="match status" value="1"/>
</dbReference>
<dbReference type="Pfam" id="PF00072">
    <property type="entry name" value="Response_reg"/>
    <property type="match status" value="1"/>
</dbReference>
<reference evidence="5 6" key="1">
    <citation type="submission" date="2018-11" db="EMBL/GenBank/DDBJ databases">
        <title>Gemmobacter sp. nov., YIM 102744-1 draft genome.</title>
        <authorList>
            <person name="Li G."/>
            <person name="Jiang Y."/>
        </authorList>
    </citation>
    <scope>NUCLEOTIDE SEQUENCE [LARGE SCALE GENOMIC DNA]</scope>
    <source>
        <strain evidence="5 6">YIM 102744-1</strain>
    </source>
</reference>
<dbReference type="PRINTS" id="PR00038">
    <property type="entry name" value="HTHLUXR"/>
</dbReference>
<proteinExistence type="predicted"/>
<dbReference type="GO" id="GO:0003677">
    <property type="term" value="F:DNA binding"/>
    <property type="evidence" value="ECO:0007669"/>
    <property type="project" value="UniProtKB-KW"/>
</dbReference>
<evidence type="ECO:0000259" key="3">
    <source>
        <dbReference type="PROSITE" id="PS50043"/>
    </source>
</evidence>
<dbReference type="GO" id="GO:0006355">
    <property type="term" value="P:regulation of DNA-templated transcription"/>
    <property type="evidence" value="ECO:0007669"/>
    <property type="project" value="InterPro"/>
</dbReference>
<evidence type="ECO:0000256" key="2">
    <source>
        <dbReference type="PROSITE-ProRule" id="PRU00169"/>
    </source>
</evidence>
<dbReference type="GO" id="GO:0000160">
    <property type="term" value="P:phosphorelay signal transduction system"/>
    <property type="evidence" value="ECO:0007669"/>
    <property type="project" value="InterPro"/>
</dbReference>
<evidence type="ECO:0000256" key="1">
    <source>
        <dbReference type="ARBA" id="ARBA00022553"/>
    </source>
</evidence>
<dbReference type="InterPro" id="IPR036388">
    <property type="entry name" value="WH-like_DNA-bd_sf"/>
</dbReference>
<gene>
    <name evidence="5" type="ORF">EG244_16165</name>
</gene>
<dbReference type="PANTHER" id="PTHR45566">
    <property type="entry name" value="HTH-TYPE TRANSCRIPTIONAL REGULATOR YHJB-RELATED"/>
    <property type="match status" value="1"/>
</dbReference>
<dbReference type="SMART" id="SM00421">
    <property type="entry name" value="HTH_LUXR"/>
    <property type="match status" value="1"/>
</dbReference>
<sequence>MAVISLLVADDHLLLRDTLVALLNARGGFAMTTAATLEESLAAIRSQGTFDVVLLDFVMPGMNGLSGVAEVVAANEGGAVVVMSGNVARSTVDQALQGGARGFVPKTLSPAQLAEALLEVAEGGVWLPPDYDRDAAAVVLPGLTPQETRVLRYLCEGLSNKEIAREMDLTEITIKTHMRSVCVKLGAKNRTQAALIGAARLAQSDAAG</sequence>
<organism evidence="5 6">
    <name type="scientific">Falsigemmobacter faecalis</name>
    <dbReference type="NCBI Taxonomy" id="2488730"/>
    <lineage>
        <taxon>Bacteria</taxon>
        <taxon>Pseudomonadati</taxon>
        <taxon>Pseudomonadota</taxon>
        <taxon>Alphaproteobacteria</taxon>
        <taxon>Rhodobacterales</taxon>
        <taxon>Paracoccaceae</taxon>
        <taxon>Falsigemmobacter</taxon>
    </lineage>
</organism>
<dbReference type="RefSeq" id="WP_124966219.1">
    <property type="nucleotide sequence ID" value="NZ_RRAZ01000029.1"/>
</dbReference>
<dbReference type="Gene3D" id="1.10.10.10">
    <property type="entry name" value="Winged helix-like DNA-binding domain superfamily/Winged helix DNA-binding domain"/>
    <property type="match status" value="1"/>
</dbReference>
<feature type="domain" description="HTH luxR-type" evidence="3">
    <location>
        <begin position="136"/>
        <end position="201"/>
    </location>
</feature>
<dbReference type="OrthoDB" id="3679796at2"/>
<protein>
    <submittedName>
        <fullName evidence="5">DNA-binding response regulator</fullName>
    </submittedName>
</protein>
<dbReference type="Proteomes" id="UP000282125">
    <property type="component" value="Unassembled WGS sequence"/>
</dbReference>
<dbReference type="PROSITE" id="PS50043">
    <property type="entry name" value="HTH_LUXR_2"/>
    <property type="match status" value="1"/>
</dbReference>
<dbReference type="EMBL" id="RRAZ01000029">
    <property type="protein sequence ID" value="RRH71492.1"/>
    <property type="molecule type" value="Genomic_DNA"/>
</dbReference>
<comment type="caution">
    <text evidence="5">The sequence shown here is derived from an EMBL/GenBank/DDBJ whole genome shotgun (WGS) entry which is preliminary data.</text>
</comment>
<feature type="domain" description="Response regulatory" evidence="4">
    <location>
        <begin position="5"/>
        <end position="121"/>
    </location>
</feature>
<dbReference type="InterPro" id="IPR011006">
    <property type="entry name" value="CheY-like_superfamily"/>
</dbReference>
<dbReference type="AlphaFoldDB" id="A0A3P3DDF8"/>
<dbReference type="CDD" id="cd17535">
    <property type="entry name" value="REC_NarL-like"/>
    <property type="match status" value="1"/>
</dbReference>
<keyword evidence="6" id="KW-1185">Reference proteome</keyword>
<evidence type="ECO:0000313" key="6">
    <source>
        <dbReference type="Proteomes" id="UP000282125"/>
    </source>
</evidence>
<dbReference type="InterPro" id="IPR051015">
    <property type="entry name" value="EvgA-like"/>
</dbReference>